<feature type="compositionally biased region" description="Basic and acidic residues" evidence="13">
    <location>
        <begin position="164"/>
        <end position="180"/>
    </location>
</feature>
<feature type="compositionally biased region" description="Basic and acidic residues" evidence="13">
    <location>
        <begin position="846"/>
        <end position="855"/>
    </location>
</feature>
<dbReference type="Gene3D" id="3.30.200.20">
    <property type="entry name" value="Phosphorylase Kinase, domain 1"/>
    <property type="match status" value="1"/>
</dbReference>
<dbReference type="PROSITE" id="PS00107">
    <property type="entry name" value="PROTEIN_KINASE_ATP"/>
    <property type="match status" value="1"/>
</dbReference>
<feature type="domain" description="Protein kinase" evidence="14">
    <location>
        <begin position="519"/>
        <end position="813"/>
    </location>
</feature>
<dbReference type="InterPro" id="IPR000719">
    <property type="entry name" value="Prot_kinase_dom"/>
</dbReference>
<gene>
    <name evidence="15" type="ORF">PoB_000687600</name>
</gene>
<feature type="compositionally biased region" description="Polar residues" evidence="13">
    <location>
        <begin position="362"/>
        <end position="375"/>
    </location>
</feature>
<evidence type="ECO:0000256" key="4">
    <source>
        <dbReference type="ARBA" id="ARBA00022679"/>
    </source>
</evidence>
<dbReference type="GO" id="GO:0032968">
    <property type="term" value="P:positive regulation of transcription elongation by RNA polymerase II"/>
    <property type="evidence" value="ECO:0007669"/>
    <property type="project" value="TreeGrafter"/>
</dbReference>
<feature type="compositionally biased region" description="Basic and acidic residues" evidence="13">
    <location>
        <begin position="106"/>
        <end position="115"/>
    </location>
</feature>
<feature type="region of interest" description="Disordered" evidence="13">
    <location>
        <begin position="303"/>
        <end position="375"/>
    </location>
</feature>
<evidence type="ECO:0000256" key="9">
    <source>
        <dbReference type="ARBA" id="ARBA00047811"/>
    </source>
</evidence>
<feature type="compositionally biased region" description="Basic and acidic residues" evidence="13">
    <location>
        <begin position="123"/>
        <end position="142"/>
    </location>
</feature>
<dbReference type="PANTHER" id="PTHR24056">
    <property type="entry name" value="CELL DIVISION PROTEIN KINASE"/>
    <property type="match status" value="1"/>
</dbReference>
<feature type="compositionally biased region" description="Basic and acidic residues" evidence="13">
    <location>
        <begin position="443"/>
        <end position="459"/>
    </location>
</feature>
<evidence type="ECO:0000256" key="12">
    <source>
        <dbReference type="PROSITE-ProRule" id="PRU10141"/>
    </source>
</evidence>
<feature type="compositionally biased region" description="Basic residues" evidence="13">
    <location>
        <begin position="40"/>
        <end position="54"/>
    </location>
</feature>
<name>A0AAV3YB29_9GAST</name>
<feature type="region of interest" description="Disordered" evidence="13">
    <location>
        <begin position="846"/>
        <end position="903"/>
    </location>
</feature>
<dbReference type="GO" id="GO:0030332">
    <property type="term" value="F:cyclin binding"/>
    <property type="evidence" value="ECO:0007669"/>
    <property type="project" value="TreeGrafter"/>
</dbReference>
<reference evidence="15 16" key="1">
    <citation type="journal article" date="2021" name="Elife">
        <title>Chloroplast acquisition without the gene transfer in kleptoplastic sea slugs, Plakobranchus ocellatus.</title>
        <authorList>
            <person name="Maeda T."/>
            <person name="Takahashi S."/>
            <person name="Yoshida T."/>
            <person name="Shimamura S."/>
            <person name="Takaki Y."/>
            <person name="Nagai Y."/>
            <person name="Toyoda A."/>
            <person name="Suzuki Y."/>
            <person name="Arimoto A."/>
            <person name="Ishii H."/>
            <person name="Satoh N."/>
            <person name="Nishiyama T."/>
            <person name="Hasebe M."/>
            <person name="Maruyama T."/>
            <person name="Minagawa J."/>
            <person name="Obokata J."/>
            <person name="Shigenobu S."/>
        </authorList>
    </citation>
    <scope>NUCLEOTIDE SEQUENCE [LARGE SCALE GENOMIC DNA]</scope>
</reference>
<dbReference type="FunFam" id="3.30.200.20:FF:000074">
    <property type="entry name" value="cyclin-dependent kinase 12 isoform X2"/>
    <property type="match status" value="1"/>
</dbReference>
<dbReference type="GO" id="GO:0008024">
    <property type="term" value="C:cyclin/CDK positive transcription elongation factor complex"/>
    <property type="evidence" value="ECO:0007669"/>
    <property type="project" value="TreeGrafter"/>
</dbReference>
<evidence type="ECO:0000313" key="15">
    <source>
        <dbReference type="EMBL" id="GFN80370.1"/>
    </source>
</evidence>
<dbReference type="SUPFAM" id="SSF56112">
    <property type="entry name" value="Protein kinase-like (PK-like)"/>
    <property type="match status" value="1"/>
</dbReference>
<feature type="compositionally biased region" description="Basic residues" evidence="13">
    <location>
        <begin position="217"/>
        <end position="244"/>
    </location>
</feature>
<dbReference type="PANTHER" id="PTHR24056:SF546">
    <property type="entry name" value="CYCLIN-DEPENDENT KINASE 12"/>
    <property type="match status" value="1"/>
</dbReference>
<feature type="compositionally biased region" description="Basic residues" evidence="13">
    <location>
        <begin position="304"/>
        <end position="315"/>
    </location>
</feature>
<dbReference type="PROSITE" id="PS50011">
    <property type="entry name" value="PROTEIN_KINASE_DOM"/>
    <property type="match status" value="1"/>
</dbReference>
<dbReference type="GO" id="GO:0008353">
    <property type="term" value="F:RNA polymerase II CTD heptapeptide repeat kinase activity"/>
    <property type="evidence" value="ECO:0007669"/>
    <property type="project" value="UniProtKB-EC"/>
</dbReference>
<dbReference type="CDD" id="cd07864">
    <property type="entry name" value="STKc_CDK12"/>
    <property type="match status" value="1"/>
</dbReference>
<keyword evidence="4" id="KW-0808">Transferase</keyword>
<dbReference type="Proteomes" id="UP000735302">
    <property type="component" value="Unassembled WGS sequence"/>
</dbReference>
<dbReference type="InterPro" id="IPR017441">
    <property type="entry name" value="Protein_kinase_ATP_BS"/>
</dbReference>
<feature type="region of interest" description="Disordered" evidence="13">
    <location>
        <begin position="961"/>
        <end position="983"/>
    </location>
</feature>
<comment type="catalytic activity">
    <reaction evidence="10">
        <text>L-seryl-[protein] + ATP = O-phospho-L-seryl-[protein] + ADP + H(+)</text>
        <dbReference type="Rhea" id="RHEA:17989"/>
        <dbReference type="Rhea" id="RHEA-COMP:9863"/>
        <dbReference type="Rhea" id="RHEA-COMP:11604"/>
        <dbReference type="ChEBI" id="CHEBI:15378"/>
        <dbReference type="ChEBI" id="CHEBI:29999"/>
        <dbReference type="ChEBI" id="CHEBI:30616"/>
        <dbReference type="ChEBI" id="CHEBI:83421"/>
        <dbReference type="ChEBI" id="CHEBI:456216"/>
        <dbReference type="EC" id="2.7.11.22"/>
    </reaction>
</comment>
<evidence type="ECO:0000256" key="11">
    <source>
        <dbReference type="ARBA" id="ARBA00049280"/>
    </source>
</evidence>
<evidence type="ECO:0000256" key="1">
    <source>
        <dbReference type="ARBA" id="ARBA00004123"/>
    </source>
</evidence>
<feature type="compositionally biased region" description="Polar residues" evidence="13">
    <location>
        <begin position="1116"/>
        <end position="1132"/>
    </location>
</feature>
<comment type="catalytic activity">
    <reaction evidence="9">
        <text>L-threonyl-[protein] + ATP = O-phospho-L-threonyl-[protein] + ADP + H(+)</text>
        <dbReference type="Rhea" id="RHEA:46608"/>
        <dbReference type="Rhea" id="RHEA-COMP:11060"/>
        <dbReference type="Rhea" id="RHEA-COMP:11605"/>
        <dbReference type="ChEBI" id="CHEBI:15378"/>
        <dbReference type="ChEBI" id="CHEBI:30013"/>
        <dbReference type="ChEBI" id="CHEBI:30616"/>
        <dbReference type="ChEBI" id="CHEBI:61977"/>
        <dbReference type="ChEBI" id="CHEBI:456216"/>
        <dbReference type="EC" id="2.7.11.22"/>
    </reaction>
</comment>
<feature type="region of interest" description="Disordered" evidence="13">
    <location>
        <begin position="999"/>
        <end position="1034"/>
    </location>
</feature>
<dbReference type="SMART" id="SM00220">
    <property type="entry name" value="S_TKc"/>
    <property type="match status" value="1"/>
</dbReference>
<feature type="region of interest" description="Disordered" evidence="13">
    <location>
        <begin position="390"/>
        <end position="494"/>
    </location>
</feature>
<sequence length="1167" mass="131828">MPKSRRKPIYDDEFDARAYAVPSHSNSQSQLSHTAGVGSSKRKSKKKKSHHRRSRDRDDRQLQLHKPLVDYDDISSDSDIVSSPVSNGPHLKGADHLSSGRSSGQTRDRQGRRQESPATALRLYRDGRSQSRSPRPRDDGQRQRPHTRPKAAKKHKKSRNQSPDVDHISHSTYGNHRDSKTWSSKPQSSTADVKEFPRAYADLPKAYSSDIKDNGDRRHRSPSPYFKRGKRSSRSPTNRKHKYSSRSANSPNRYSKKHNRTPSPRETIRLSNSPSHASSAPSRNKLSGTKNLHYASSLAAELSKHRKARENKKLKMGNDICSVDSKTNSPDLEVISRSPTPVEISVNRPQRTGSPVKASPVSVPQPQYSQDHSQGQVHDNLVIQVNNRSTVTSKRQVTEQRGNGHDFEFKPKGSQMSTLPQLPLPDVGPEEDMDLEQSPYSEIKAEEREQETTRPRGIRDLPLPPIVDVPELEPEAKPKRLHPPVKKEETPKFKRPKMCHHRRYNDRQGDWGERCVDVFNIIQIIGEGTYGQVYKARDINTGTLVALKKVRLENEKEGFPITAVREIKILRQLQHPNIVNLKEIVTDKQDALDFRKDKGSFYLVFEYMDHDLMGLLDSGLVTLREEHIASFMRQLLEGLKYCHNKNFLHRDIKCSNILLNNKGKIKLGDLGLARYYHAEDKDRLYTNKVITLWYRPPELLLGEERYGPSIDMWSLGCILGELFTKKPIFQAKEEFIQLELISRTCGSPCPANWPEVIKLPLFHSFKPKRQHRRRLREEFSFLPKPALDLMDHMLELDPGRRCTAEQGLNSPWLRDVDPNTIPPPDLPKDQDCHELWCKNRKKEMREQSIKDHDVGLKQQQASKYGVRPTSEANSDSKPSFSLRHAEGSQPGEDDRKPSGIDKDAQGQLSKLMSLMQGQQNVSVSQLAQKLNINVDPQTSMLLNNLKQQLINALSNVHGTRKLESEPSELQSGMGSQSSFSKLNVPHSAANDTYMGMSQFQGSSQRSTVGSERGSSSYNNESKNTGVESQGTDKHAGVKAALAQLLSQQGIGVQMSGSAYESKHPATSTYSPNQGFYSAGAPLLEKPPLPPFHSNVDRSFSSNSSLDSFRMDETISSRDGSYSETTASASQFYPSFGDGRNSSSQPRPREESFNMGYDRSSFDSRPKW</sequence>
<feature type="compositionally biased region" description="Basic and acidic residues" evidence="13">
    <location>
        <begin position="396"/>
        <end position="411"/>
    </location>
</feature>
<evidence type="ECO:0000256" key="5">
    <source>
        <dbReference type="ARBA" id="ARBA00022741"/>
    </source>
</evidence>
<dbReference type="FunFam" id="1.10.510.10:FF:000415">
    <property type="entry name" value="CMGC/CDK/CRK7 protein kinase, variant"/>
    <property type="match status" value="1"/>
</dbReference>
<feature type="compositionally biased region" description="Polar residues" evidence="13">
    <location>
        <begin position="967"/>
        <end position="981"/>
    </location>
</feature>
<proteinExistence type="inferred from homology"/>
<feature type="compositionally biased region" description="Polar residues" evidence="13">
    <location>
        <begin position="999"/>
        <end position="1029"/>
    </location>
</feature>
<comment type="subcellular location">
    <subcellularLocation>
        <location evidence="1">Nucleus</location>
    </subcellularLocation>
</comment>
<feature type="compositionally biased region" description="Basic and acidic residues" evidence="13">
    <location>
        <begin position="892"/>
        <end position="903"/>
    </location>
</feature>
<keyword evidence="3" id="KW-0723">Serine/threonine-protein kinase</keyword>
<evidence type="ECO:0000313" key="16">
    <source>
        <dbReference type="Proteomes" id="UP000735302"/>
    </source>
</evidence>
<keyword evidence="5 12" id="KW-0547">Nucleotide-binding</keyword>
<dbReference type="InterPro" id="IPR008271">
    <property type="entry name" value="Ser/Thr_kinase_AS"/>
</dbReference>
<dbReference type="GO" id="GO:0005524">
    <property type="term" value="F:ATP binding"/>
    <property type="evidence" value="ECO:0007669"/>
    <property type="project" value="UniProtKB-UniRule"/>
</dbReference>
<evidence type="ECO:0000256" key="6">
    <source>
        <dbReference type="ARBA" id="ARBA00022777"/>
    </source>
</evidence>
<comment type="catalytic activity">
    <reaction evidence="11">
        <text>[DNA-directed RNA polymerase] + ATP = phospho-[DNA-directed RNA polymerase] + ADP + H(+)</text>
        <dbReference type="Rhea" id="RHEA:10216"/>
        <dbReference type="Rhea" id="RHEA-COMP:11321"/>
        <dbReference type="Rhea" id="RHEA-COMP:11322"/>
        <dbReference type="ChEBI" id="CHEBI:15378"/>
        <dbReference type="ChEBI" id="CHEBI:30616"/>
        <dbReference type="ChEBI" id="CHEBI:43176"/>
        <dbReference type="ChEBI" id="CHEBI:68546"/>
        <dbReference type="ChEBI" id="CHEBI:456216"/>
        <dbReference type="EC" id="2.7.11.23"/>
    </reaction>
</comment>
<feature type="compositionally biased region" description="Polar residues" evidence="13">
    <location>
        <begin position="23"/>
        <end position="33"/>
    </location>
</feature>
<dbReference type="EMBL" id="BLXT01000825">
    <property type="protein sequence ID" value="GFN80370.1"/>
    <property type="molecule type" value="Genomic_DNA"/>
</dbReference>
<keyword evidence="6 15" id="KW-0418">Kinase</keyword>
<feature type="region of interest" description="Disordered" evidence="13">
    <location>
        <begin position="1111"/>
        <end position="1167"/>
    </location>
</feature>
<evidence type="ECO:0000256" key="2">
    <source>
        <dbReference type="ARBA" id="ARBA00006485"/>
    </source>
</evidence>
<dbReference type="InterPro" id="IPR050108">
    <property type="entry name" value="CDK"/>
</dbReference>
<keyword evidence="7 12" id="KW-0067">ATP-binding</keyword>
<dbReference type="AlphaFoldDB" id="A0AAV3YB29"/>
<keyword evidence="16" id="KW-1185">Reference proteome</keyword>
<organism evidence="15 16">
    <name type="scientific">Plakobranchus ocellatus</name>
    <dbReference type="NCBI Taxonomy" id="259542"/>
    <lineage>
        <taxon>Eukaryota</taxon>
        <taxon>Metazoa</taxon>
        <taxon>Spiralia</taxon>
        <taxon>Lophotrochozoa</taxon>
        <taxon>Mollusca</taxon>
        <taxon>Gastropoda</taxon>
        <taxon>Heterobranchia</taxon>
        <taxon>Euthyneura</taxon>
        <taxon>Panpulmonata</taxon>
        <taxon>Sacoglossa</taxon>
        <taxon>Placobranchoidea</taxon>
        <taxon>Plakobranchidae</taxon>
        <taxon>Plakobranchus</taxon>
    </lineage>
</organism>
<accession>A0AAV3YB29</accession>
<evidence type="ECO:0000256" key="13">
    <source>
        <dbReference type="SAM" id="MobiDB-lite"/>
    </source>
</evidence>
<protein>
    <submittedName>
        <fullName evidence="15">Cyclin-dependent kinase 12</fullName>
    </submittedName>
</protein>
<feature type="compositionally biased region" description="Polar residues" evidence="13">
    <location>
        <begin position="870"/>
        <end position="879"/>
    </location>
</feature>
<feature type="binding site" evidence="12">
    <location>
        <position position="548"/>
    </location>
    <ligand>
        <name>ATP</name>
        <dbReference type="ChEBI" id="CHEBI:30616"/>
    </ligand>
</feature>
<feature type="region of interest" description="Disordered" evidence="13">
    <location>
        <begin position="1"/>
        <end position="288"/>
    </location>
</feature>
<feature type="compositionally biased region" description="Polar residues" evidence="13">
    <location>
        <begin position="181"/>
        <end position="191"/>
    </location>
</feature>
<dbReference type="Gene3D" id="1.10.510.10">
    <property type="entry name" value="Transferase(Phosphotransferase) domain 1"/>
    <property type="match status" value="1"/>
</dbReference>
<feature type="compositionally biased region" description="Low complexity" evidence="13">
    <location>
        <begin position="271"/>
        <end position="282"/>
    </location>
</feature>
<dbReference type="PROSITE" id="PS00108">
    <property type="entry name" value="PROTEIN_KINASE_ST"/>
    <property type="match status" value="1"/>
</dbReference>
<comment type="similarity">
    <text evidence="2">Belongs to the protein kinase superfamily. CMGC Ser/Thr protein kinase family. CDC2/CDKX subfamily.</text>
</comment>
<evidence type="ECO:0000256" key="3">
    <source>
        <dbReference type="ARBA" id="ARBA00022527"/>
    </source>
</evidence>
<feature type="compositionally biased region" description="Basic residues" evidence="13">
    <location>
        <begin position="143"/>
        <end position="159"/>
    </location>
</feature>
<dbReference type="InterPro" id="IPR011009">
    <property type="entry name" value="Kinase-like_dom_sf"/>
</dbReference>
<evidence type="ECO:0000256" key="10">
    <source>
        <dbReference type="ARBA" id="ARBA00048367"/>
    </source>
</evidence>
<dbReference type="GO" id="GO:0004693">
    <property type="term" value="F:cyclin-dependent protein serine/threonine kinase activity"/>
    <property type="evidence" value="ECO:0007669"/>
    <property type="project" value="UniProtKB-EC"/>
</dbReference>
<evidence type="ECO:0000256" key="8">
    <source>
        <dbReference type="ARBA" id="ARBA00023242"/>
    </source>
</evidence>
<comment type="caution">
    <text evidence="15">The sequence shown here is derived from an EMBL/GenBank/DDBJ whole genome shotgun (WGS) entry which is preliminary data.</text>
</comment>
<dbReference type="Pfam" id="PF00069">
    <property type="entry name" value="Pkinase"/>
    <property type="match status" value="1"/>
</dbReference>
<evidence type="ECO:0000256" key="7">
    <source>
        <dbReference type="ARBA" id="ARBA00022840"/>
    </source>
</evidence>
<evidence type="ECO:0000259" key="14">
    <source>
        <dbReference type="PROSITE" id="PS50011"/>
    </source>
</evidence>
<keyword evidence="8" id="KW-0539">Nucleus</keyword>
<feature type="region of interest" description="Disordered" evidence="13">
    <location>
        <begin position="807"/>
        <end position="831"/>
    </location>
</feature>